<evidence type="ECO:0000313" key="3">
    <source>
        <dbReference type="EMBL" id="SFH55345.1"/>
    </source>
</evidence>
<dbReference type="SUPFAM" id="SSF50037">
    <property type="entry name" value="C-terminal domain of transcriptional repressors"/>
    <property type="match status" value="1"/>
</dbReference>
<keyword evidence="1" id="KW-0408">Iron</keyword>
<keyword evidence="4" id="KW-1185">Reference proteome</keyword>
<reference evidence="4" key="1">
    <citation type="submission" date="2016-10" db="EMBL/GenBank/DDBJ databases">
        <authorList>
            <person name="Varghese N."/>
            <person name="Submissions S."/>
        </authorList>
    </citation>
    <scope>NUCLEOTIDE SEQUENCE [LARGE SCALE GENOMIC DNA]</scope>
    <source>
        <strain evidence="4">DSM 26348</strain>
    </source>
</reference>
<dbReference type="STRING" id="1576369.SAMN05421753_101135"/>
<organism evidence="3 4">
    <name type="scientific">Planctomicrobium piriforme</name>
    <dbReference type="NCBI Taxonomy" id="1576369"/>
    <lineage>
        <taxon>Bacteria</taxon>
        <taxon>Pseudomonadati</taxon>
        <taxon>Planctomycetota</taxon>
        <taxon>Planctomycetia</taxon>
        <taxon>Planctomycetales</taxon>
        <taxon>Planctomycetaceae</taxon>
        <taxon>Planctomicrobium</taxon>
    </lineage>
</organism>
<dbReference type="InterPro" id="IPR038157">
    <property type="entry name" value="FeoA_core_dom"/>
</dbReference>
<dbReference type="Gene3D" id="2.30.30.90">
    <property type="match status" value="1"/>
</dbReference>
<dbReference type="InterPro" id="IPR008988">
    <property type="entry name" value="Transcriptional_repressor_C"/>
</dbReference>
<dbReference type="InterPro" id="IPR007167">
    <property type="entry name" value="Fe-transptr_FeoA-like"/>
</dbReference>
<protein>
    <submittedName>
        <fullName evidence="3">Fe2+ transport system protein FeoA</fullName>
    </submittedName>
</protein>
<dbReference type="AlphaFoldDB" id="A0A1I3AZ36"/>
<dbReference type="Pfam" id="PF04023">
    <property type="entry name" value="FeoA"/>
    <property type="match status" value="1"/>
</dbReference>
<evidence type="ECO:0000256" key="1">
    <source>
        <dbReference type="ARBA" id="ARBA00023004"/>
    </source>
</evidence>
<accession>A0A1I3AZ36</accession>
<name>A0A1I3AZ36_9PLAN</name>
<proteinExistence type="predicted"/>
<dbReference type="Proteomes" id="UP000199518">
    <property type="component" value="Unassembled WGS sequence"/>
</dbReference>
<dbReference type="EMBL" id="FOQD01000001">
    <property type="protein sequence ID" value="SFH55345.1"/>
    <property type="molecule type" value="Genomic_DNA"/>
</dbReference>
<gene>
    <name evidence="3" type="ORF">SAMN05421753_101135</name>
</gene>
<dbReference type="OrthoDB" id="214793at2"/>
<evidence type="ECO:0000259" key="2">
    <source>
        <dbReference type="SMART" id="SM00899"/>
    </source>
</evidence>
<dbReference type="GO" id="GO:0046914">
    <property type="term" value="F:transition metal ion binding"/>
    <property type="evidence" value="ECO:0007669"/>
    <property type="project" value="InterPro"/>
</dbReference>
<dbReference type="SMART" id="SM00899">
    <property type="entry name" value="FeoA"/>
    <property type="match status" value="1"/>
</dbReference>
<evidence type="ECO:0000313" key="4">
    <source>
        <dbReference type="Proteomes" id="UP000199518"/>
    </source>
</evidence>
<sequence>MRELRLSLKFGPGFFPAENVSVVDIIPLDNLGEGQSGRIVELVGPAAWKHRLEELGLRDGAIVSLIKRGEPCIIGIRSQRLSFRCDPDMMVLVEPVLSASSVGLAP</sequence>
<feature type="domain" description="Ferrous iron transporter FeoA-like" evidence="2">
    <location>
        <begin position="26"/>
        <end position="95"/>
    </location>
</feature>